<dbReference type="eggNOG" id="ENOG5033GAA">
    <property type="taxonomic scope" value="Bacteria"/>
</dbReference>
<accession>A9E8W2</accession>
<dbReference type="HOGENOM" id="CLU_1756439_0_0_10"/>
<reference evidence="2 3" key="1">
    <citation type="journal article" date="2011" name="J. Bacteriol.">
        <title>Genome sequence of the algicidal bacterium Kordia algicida OT-1.</title>
        <authorList>
            <person name="Lee H.S."/>
            <person name="Kang S.G."/>
            <person name="Kwon K.K."/>
            <person name="Lee J.H."/>
            <person name="Kim S.J."/>
        </authorList>
    </citation>
    <scope>NUCLEOTIDE SEQUENCE [LARGE SCALE GENOMIC DNA]</scope>
    <source>
        <strain evidence="2 3">OT-1</strain>
    </source>
</reference>
<dbReference type="Proteomes" id="UP000002945">
    <property type="component" value="Unassembled WGS sequence"/>
</dbReference>
<evidence type="ECO:0000256" key="1">
    <source>
        <dbReference type="SAM" id="SignalP"/>
    </source>
</evidence>
<sequence length="148" mass="17670">MKKLIICTLLCYSFLSFAQETITNKAEMCQILIQMVESDQLYRNGEILKSGKFGRKSTYPKKVIDSVWVLQRKLDDSNTEKLLKLTKKYGWLSDERVNCPKLNIWLLFRHSDKKYYKEILQVIEKEYNAKRLNDFQYKLIKDHVTGKY</sequence>
<dbReference type="EMBL" id="ABIB01000013">
    <property type="protein sequence ID" value="EDP94823.1"/>
    <property type="molecule type" value="Genomic_DNA"/>
</dbReference>
<protein>
    <submittedName>
        <fullName evidence="2">Uncharacterized protein</fullName>
    </submittedName>
</protein>
<organism evidence="2 3">
    <name type="scientific">Kordia algicida OT-1</name>
    <dbReference type="NCBI Taxonomy" id="391587"/>
    <lineage>
        <taxon>Bacteria</taxon>
        <taxon>Pseudomonadati</taxon>
        <taxon>Bacteroidota</taxon>
        <taxon>Flavobacteriia</taxon>
        <taxon>Flavobacteriales</taxon>
        <taxon>Flavobacteriaceae</taxon>
        <taxon>Kordia</taxon>
    </lineage>
</organism>
<comment type="caution">
    <text evidence="2">The sequence shown here is derived from an EMBL/GenBank/DDBJ whole genome shotgun (WGS) entry which is preliminary data.</text>
</comment>
<feature type="chain" id="PRO_5002735209" evidence="1">
    <location>
        <begin position="19"/>
        <end position="148"/>
    </location>
</feature>
<dbReference type="AlphaFoldDB" id="A9E8W2"/>
<feature type="signal peptide" evidence="1">
    <location>
        <begin position="1"/>
        <end position="18"/>
    </location>
</feature>
<evidence type="ECO:0000313" key="3">
    <source>
        <dbReference type="Proteomes" id="UP000002945"/>
    </source>
</evidence>
<name>A9E8W2_9FLAO</name>
<evidence type="ECO:0000313" key="2">
    <source>
        <dbReference type="EMBL" id="EDP94823.1"/>
    </source>
</evidence>
<dbReference type="OrthoDB" id="1116641at2"/>
<keyword evidence="1" id="KW-0732">Signal</keyword>
<dbReference type="STRING" id="391587.KAOT1_01315"/>
<keyword evidence="3" id="KW-1185">Reference proteome</keyword>
<dbReference type="RefSeq" id="WP_007092839.1">
    <property type="nucleotide sequence ID" value="NZ_CP142125.1"/>
</dbReference>
<proteinExistence type="predicted"/>
<gene>
    <name evidence="2" type="ORF">KAOT1_01315</name>
</gene>